<evidence type="ECO:0000256" key="3">
    <source>
        <dbReference type="ARBA" id="ARBA00022448"/>
    </source>
</evidence>
<evidence type="ECO:0000256" key="7">
    <source>
        <dbReference type="ARBA" id="ARBA00023136"/>
    </source>
</evidence>
<dbReference type="InterPro" id="IPR051475">
    <property type="entry name" value="Diverse_Ion_Transporter"/>
</dbReference>
<dbReference type="AlphaFoldDB" id="A0A6P1NQF3"/>
<organism evidence="10 11">
    <name type="scientific">Pseudarthrobacter psychrotolerans</name>
    <dbReference type="NCBI Taxonomy" id="2697569"/>
    <lineage>
        <taxon>Bacteria</taxon>
        <taxon>Bacillati</taxon>
        <taxon>Actinomycetota</taxon>
        <taxon>Actinomycetes</taxon>
        <taxon>Micrococcales</taxon>
        <taxon>Micrococcaceae</taxon>
        <taxon>Pseudarthrobacter</taxon>
    </lineage>
</organism>
<dbReference type="GO" id="GO:0015105">
    <property type="term" value="F:arsenite transmembrane transporter activity"/>
    <property type="evidence" value="ECO:0007669"/>
    <property type="project" value="InterPro"/>
</dbReference>
<evidence type="ECO:0000256" key="5">
    <source>
        <dbReference type="ARBA" id="ARBA00022692"/>
    </source>
</evidence>
<feature type="transmembrane region" description="Helical" evidence="8">
    <location>
        <begin position="372"/>
        <end position="391"/>
    </location>
</feature>
<accession>A0A6P1NQF3</accession>
<feature type="transmembrane region" description="Helical" evidence="8">
    <location>
        <begin position="31"/>
        <end position="50"/>
    </location>
</feature>
<feature type="transmembrane region" description="Helical" evidence="8">
    <location>
        <begin position="94"/>
        <end position="113"/>
    </location>
</feature>
<dbReference type="CDD" id="cd01116">
    <property type="entry name" value="P_permease"/>
    <property type="match status" value="1"/>
</dbReference>
<proteinExistence type="inferred from homology"/>
<dbReference type="KEGG" id="psey:GU243_08620"/>
<evidence type="ECO:0000259" key="9">
    <source>
        <dbReference type="Pfam" id="PF03600"/>
    </source>
</evidence>
<dbReference type="PANTHER" id="PTHR43568:SF1">
    <property type="entry name" value="P PROTEIN"/>
    <property type="match status" value="1"/>
</dbReference>
<keyword evidence="4" id="KW-1003">Cell membrane</keyword>
<dbReference type="Pfam" id="PF03600">
    <property type="entry name" value="CitMHS"/>
    <property type="match status" value="1"/>
</dbReference>
<evidence type="ECO:0000313" key="10">
    <source>
        <dbReference type="EMBL" id="QHK19782.1"/>
    </source>
</evidence>
<gene>
    <name evidence="10" type="ORF">GU243_08620</name>
</gene>
<sequence>MTVQVILALGVFLTAYVLIATEKLPRMTTALGGAAAMVLIGATNDAGMFFSAESGIDWNVIFLLLAMMIIVGILRQTGLFEFLAIWAAKKARGYPFRIMVILVVITAVLSALLDNVTTVLLTAPVTLLVCERLAAPPVPFLIAEVMASNIGGTATLIGDPPNIIIASRGGLTFNDFIINLAPIIAVLLVVFIGLCRWMFRSAFRFHPDRAARVMALNEKEALGEKSLLIKSLVVVGLVLIGFVARPVLGFAPSVVAMLGAGLLVLLARLEPRKVFGDVEWETLLFFAGLFIMIGSLVNLGVIDAVGAAVASLIGDNYDAAAVAMLAGSAFASGIIDNIPYVATLAPITHDLVEAGGAAAKPLWWALALGADLGGNATAVGASANVVVIGIAKRYDHPISFWTFTKYGLVVTAVTIGLCVPYLLLRYYLL</sequence>
<name>A0A6P1NQF3_9MICC</name>
<keyword evidence="3" id="KW-0813">Transport</keyword>
<dbReference type="EMBL" id="CP047898">
    <property type="protein sequence ID" value="QHK19782.1"/>
    <property type="molecule type" value="Genomic_DNA"/>
</dbReference>
<evidence type="ECO:0000256" key="8">
    <source>
        <dbReference type="SAM" id="Phobius"/>
    </source>
</evidence>
<feature type="transmembrane region" description="Helical" evidence="8">
    <location>
        <begin position="250"/>
        <end position="270"/>
    </location>
</feature>
<protein>
    <recommendedName>
        <fullName evidence="9">Citrate transporter-like domain-containing protein</fullName>
    </recommendedName>
</protein>
<keyword evidence="6 8" id="KW-1133">Transmembrane helix</keyword>
<comment type="subcellular location">
    <subcellularLocation>
        <location evidence="1">Cell membrane</location>
        <topology evidence="1">Multi-pass membrane protein</topology>
    </subcellularLocation>
</comment>
<keyword evidence="7 8" id="KW-0472">Membrane</keyword>
<dbReference type="GO" id="GO:0005886">
    <property type="term" value="C:plasma membrane"/>
    <property type="evidence" value="ECO:0007669"/>
    <property type="project" value="UniProtKB-SubCell"/>
</dbReference>
<dbReference type="PRINTS" id="PR00758">
    <property type="entry name" value="ARSENICPUMP"/>
</dbReference>
<dbReference type="Proteomes" id="UP000464186">
    <property type="component" value="Chromosome"/>
</dbReference>
<feature type="transmembrane region" description="Helical" evidence="8">
    <location>
        <begin position="282"/>
        <end position="302"/>
    </location>
</feature>
<feature type="transmembrane region" description="Helical" evidence="8">
    <location>
        <begin position="227"/>
        <end position="244"/>
    </location>
</feature>
<evidence type="ECO:0000256" key="6">
    <source>
        <dbReference type="ARBA" id="ARBA00022989"/>
    </source>
</evidence>
<feature type="transmembrane region" description="Helical" evidence="8">
    <location>
        <begin position="176"/>
        <end position="199"/>
    </location>
</feature>
<keyword evidence="5 8" id="KW-0812">Transmembrane</keyword>
<feature type="transmembrane region" description="Helical" evidence="8">
    <location>
        <begin position="56"/>
        <end position="74"/>
    </location>
</feature>
<dbReference type="PANTHER" id="PTHR43568">
    <property type="entry name" value="P PROTEIN"/>
    <property type="match status" value="1"/>
</dbReference>
<reference evidence="10 11" key="1">
    <citation type="submission" date="2020-01" db="EMBL/GenBank/DDBJ databases">
        <title>Pseudarthrobacter psychrotolerans sp. nov., isolated from antarctic soil.</title>
        <authorList>
            <person name="Shin Y."/>
            <person name="Park W."/>
        </authorList>
    </citation>
    <scope>NUCLEOTIDE SEQUENCE [LARGE SCALE GENOMIC DNA]</scope>
    <source>
        <strain evidence="10 11">YJ56</strain>
    </source>
</reference>
<evidence type="ECO:0000313" key="11">
    <source>
        <dbReference type="Proteomes" id="UP000464186"/>
    </source>
</evidence>
<comment type="similarity">
    <text evidence="2">Belongs to the CitM (TC 2.A.11) transporter family.</text>
</comment>
<evidence type="ECO:0000256" key="4">
    <source>
        <dbReference type="ARBA" id="ARBA00022475"/>
    </source>
</evidence>
<feature type="transmembrane region" description="Helical" evidence="8">
    <location>
        <begin position="6"/>
        <end position="24"/>
    </location>
</feature>
<evidence type="ECO:0000256" key="1">
    <source>
        <dbReference type="ARBA" id="ARBA00004651"/>
    </source>
</evidence>
<feature type="transmembrane region" description="Helical" evidence="8">
    <location>
        <begin position="403"/>
        <end position="424"/>
    </location>
</feature>
<dbReference type="InterPro" id="IPR004680">
    <property type="entry name" value="Cit_transptr-like_dom"/>
</dbReference>
<evidence type="ECO:0000256" key="2">
    <source>
        <dbReference type="ARBA" id="ARBA00009843"/>
    </source>
</evidence>
<dbReference type="InterPro" id="IPR000802">
    <property type="entry name" value="Arsenical_pump_ArsB"/>
</dbReference>
<feature type="domain" description="Citrate transporter-like" evidence="9">
    <location>
        <begin position="16"/>
        <end position="369"/>
    </location>
</feature>
<keyword evidence="11" id="KW-1185">Reference proteome</keyword>